<feature type="disulfide bond" evidence="1">
    <location>
        <begin position="243"/>
        <end position="256"/>
    </location>
</feature>
<dbReference type="PIRSF" id="PIRSF002703">
    <property type="entry name" value="Thaumatin"/>
    <property type="match status" value="1"/>
</dbReference>
<gene>
    <name evidence="3" type="ORF">MKK02DRAFT_45487</name>
</gene>
<dbReference type="InterPro" id="IPR001938">
    <property type="entry name" value="Thaumatin"/>
</dbReference>
<dbReference type="InterPro" id="IPR037176">
    <property type="entry name" value="Osmotin/thaumatin-like_sf"/>
</dbReference>
<organism evidence="3 4">
    <name type="scientific">Dioszegia hungarica</name>
    <dbReference type="NCBI Taxonomy" id="4972"/>
    <lineage>
        <taxon>Eukaryota</taxon>
        <taxon>Fungi</taxon>
        <taxon>Dikarya</taxon>
        <taxon>Basidiomycota</taxon>
        <taxon>Agaricomycotina</taxon>
        <taxon>Tremellomycetes</taxon>
        <taxon>Tremellales</taxon>
        <taxon>Bulleribasidiaceae</taxon>
        <taxon>Dioszegia</taxon>
    </lineage>
</organism>
<feature type="disulfide bond" evidence="1">
    <location>
        <begin position="59"/>
        <end position="303"/>
    </location>
</feature>
<feature type="disulfide bond" evidence="1">
    <location>
        <begin position="204"/>
        <end position="220"/>
    </location>
</feature>
<dbReference type="PANTHER" id="PTHR31013">
    <property type="entry name" value="THAUMATIN FAMILY PROTEIN-RELATED"/>
    <property type="match status" value="1"/>
</dbReference>
<feature type="region of interest" description="Disordered" evidence="2">
    <location>
        <begin position="1"/>
        <end position="24"/>
    </location>
</feature>
<name>A0AA38LWK7_9TREE</name>
<keyword evidence="4" id="KW-1185">Reference proteome</keyword>
<dbReference type="Gene3D" id="2.60.110.10">
    <property type="entry name" value="Thaumatin"/>
    <property type="match status" value="1"/>
</dbReference>
<feature type="disulfide bond" evidence="1">
    <location>
        <begin position="131"/>
        <end position="137"/>
    </location>
</feature>
<protein>
    <submittedName>
        <fullName evidence="3">Thaumatin family-domain-containing protein</fullName>
    </submittedName>
</protein>
<evidence type="ECO:0000256" key="1">
    <source>
        <dbReference type="PIRSR" id="PIRSR002703-1"/>
    </source>
</evidence>
<dbReference type="EMBL" id="JAKWFO010000005">
    <property type="protein sequence ID" value="KAI9636779.1"/>
    <property type="molecule type" value="Genomic_DNA"/>
</dbReference>
<feature type="disulfide bond" evidence="1">
    <location>
        <begin position="224"/>
        <end position="242"/>
    </location>
</feature>
<proteinExistence type="predicted"/>
<dbReference type="PANTHER" id="PTHR31013:SF2">
    <property type="entry name" value="THAUMATIN-LIKE PROTEIN"/>
    <property type="match status" value="1"/>
</dbReference>
<evidence type="ECO:0000313" key="3">
    <source>
        <dbReference type="EMBL" id="KAI9636779.1"/>
    </source>
</evidence>
<dbReference type="Proteomes" id="UP001164286">
    <property type="component" value="Unassembled WGS sequence"/>
</dbReference>
<evidence type="ECO:0000313" key="4">
    <source>
        <dbReference type="Proteomes" id="UP001164286"/>
    </source>
</evidence>
<dbReference type="PROSITE" id="PS51367">
    <property type="entry name" value="THAUMATIN_2"/>
    <property type="match status" value="1"/>
</dbReference>
<sequence>MATRPSQASHAGATYQSSARSPHTAKYRSSSMPAYLLMLVVALIPATQAVRKITIDNQCKGTVWPAIQVEWPKNAPPGPNPTKMDGSPQPFGWKQPPGKYSFQVPDDWTRSRIWARTGCKDDGTGCKIGGCASGGQCNGRDWGGSGGTLAEFTLLTTKTIHQSTDNYDVSMVDGFNLPMTISHSAGCETASCGVGAGHDILTMCDSRLAYPPGSDVVWGCVSPCNVGKQLSPAFSGENSVWCCNQNGVAISPQTRCDKKDIPFYTKYKPHCQKAYVFPADDNYHDPDAVFMCNKPGDFTITLCPGGIGEGTAPKSKPIVVDPGISLLNGGRLGMAKRRADVERSE</sequence>
<dbReference type="SUPFAM" id="SSF49870">
    <property type="entry name" value="Osmotin, thaumatin-like protein"/>
    <property type="match status" value="1"/>
</dbReference>
<dbReference type="GeneID" id="77732649"/>
<dbReference type="RefSeq" id="XP_052946556.1">
    <property type="nucleotide sequence ID" value="XM_053093444.1"/>
</dbReference>
<dbReference type="SMART" id="SM00205">
    <property type="entry name" value="THN"/>
    <property type="match status" value="1"/>
</dbReference>
<comment type="caution">
    <text evidence="3">The sequence shown here is derived from an EMBL/GenBank/DDBJ whole genome shotgun (WGS) entry which is preliminary data.</text>
</comment>
<keyword evidence="1" id="KW-1015">Disulfide bond</keyword>
<reference evidence="3" key="1">
    <citation type="journal article" date="2022" name="G3 (Bethesda)">
        <title>High quality genome of the basidiomycete yeast Dioszegia hungarica PDD-24b-2 isolated from cloud water.</title>
        <authorList>
            <person name="Jarrige D."/>
            <person name="Haridas S."/>
            <person name="Bleykasten-Grosshans C."/>
            <person name="Joly M."/>
            <person name="Nadalig T."/>
            <person name="Sancelme M."/>
            <person name="Vuilleumier S."/>
            <person name="Grigoriev I.V."/>
            <person name="Amato P."/>
            <person name="Bringel F."/>
        </authorList>
    </citation>
    <scope>NUCLEOTIDE SEQUENCE</scope>
    <source>
        <strain evidence="3">PDD-24b-2</strain>
    </source>
</reference>
<dbReference type="Pfam" id="PF00314">
    <property type="entry name" value="Thaumatin"/>
    <property type="match status" value="1"/>
</dbReference>
<accession>A0AA38LWK7</accession>
<dbReference type="AlphaFoldDB" id="A0AA38LWK7"/>
<feature type="disulfide bond" evidence="1">
    <location>
        <begin position="119"/>
        <end position="126"/>
    </location>
</feature>
<evidence type="ECO:0000256" key="2">
    <source>
        <dbReference type="SAM" id="MobiDB-lite"/>
    </source>
</evidence>